<gene>
    <name evidence="2" type="ORF">BVG16_27075</name>
</gene>
<organism evidence="2 3">
    <name type="scientific">Paenibacillus selenitireducens</name>
    <dbReference type="NCBI Taxonomy" id="1324314"/>
    <lineage>
        <taxon>Bacteria</taxon>
        <taxon>Bacillati</taxon>
        <taxon>Bacillota</taxon>
        <taxon>Bacilli</taxon>
        <taxon>Bacillales</taxon>
        <taxon>Paenibacillaceae</taxon>
        <taxon>Paenibacillus</taxon>
    </lineage>
</organism>
<dbReference type="Gene3D" id="3.10.180.10">
    <property type="entry name" value="2,3-Dihydroxybiphenyl 1,2-Dioxygenase, domain 1"/>
    <property type="match status" value="1"/>
</dbReference>
<keyword evidence="3" id="KW-1185">Reference proteome</keyword>
<feature type="domain" description="VOC" evidence="1">
    <location>
        <begin position="9"/>
        <end position="132"/>
    </location>
</feature>
<dbReference type="RefSeq" id="WP_078502320.1">
    <property type="nucleotide sequence ID" value="NZ_MSZX01000014.1"/>
</dbReference>
<sequence length="151" mass="17405">MTQPFHFSQIGYVYVPTPKLDESIAWYTKHLSFQLINKFQDRGSYLAVLHHPHQHAIALLLIETEDDHPLQISRNGKPFPIMALNCPNIEFTYDSLKNSGVEVEKLHTLGENEAKYFYFKDQVGNLLEAAWSKWDTTDDVKEGFMTGMEQG</sequence>
<accession>A0A1T2X1M2</accession>
<dbReference type="OrthoDB" id="2608626at2"/>
<name>A0A1T2X1M2_9BACL</name>
<evidence type="ECO:0000313" key="2">
    <source>
        <dbReference type="EMBL" id="OPA73752.1"/>
    </source>
</evidence>
<dbReference type="InterPro" id="IPR029068">
    <property type="entry name" value="Glyas_Bleomycin-R_OHBP_Dase"/>
</dbReference>
<dbReference type="CDD" id="cd06587">
    <property type="entry name" value="VOC"/>
    <property type="match status" value="1"/>
</dbReference>
<dbReference type="Proteomes" id="UP000190188">
    <property type="component" value="Unassembled WGS sequence"/>
</dbReference>
<reference evidence="2 3" key="1">
    <citation type="submission" date="2017-01" db="EMBL/GenBank/DDBJ databases">
        <title>Genome analysis of Paenibacillus selenitrireducens ES3-24.</title>
        <authorList>
            <person name="Xu D."/>
            <person name="Yao R."/>
            <person name="Zheng S."/>
        </authorList>
    </citation>
    <scope>NUCLEOTIDE SEQUENCE [LARGE SCALE GENOMIC DNA]</scope>
    <source>
        <strain evidence="2 3">ES3-24</strain>
    </source>
</reference>
<dbReference type="Pfam" id="PF00903">
    <property type="entry name" value="Glyoxalase"/>
    <property type="match status" value="1"/>
</dbReference>
<dbReference type="InterPro" id="IPR004360">
    <property type="entry name" value="Glyas_Fos-R_dOase_dom"/>
</dbReference>
<evidence type="ECO:0000259" key="1">
    <source>
        <dbReference type="PROSITE" id="PS51819"/>
    </source>
</evidence>
<protein>
    <recommendedName>
        <fullName evidence="1">VOC domain-containing protein</fullName>
    </recommendedName>
</protein>
<dbReference type="PROSITE" id="PS51819">
    <property type="entry name" value="VOC"/>
    <property type="match status" value="1"/>
</dbReference>
<dbReference type="AlphaFoldDB" id="A0A1T2X1M2"/>
<evidence type="ECO:0000313" key="3">
    <source>
        <dbReference type="Proteomes" id="UP000190188"/>
    </source>
</evidence>
<dbReference type="EMBL" id="MSZX01000014">
    <property type="protein sequence ID" value="OPA73752.1"/>
    <property type="molecule type" value="Genomic_DNA"/>
</dbReference>
<comment type="caution">
    <text evidence="2">The sequence shown here is derived from an EMBL/GenBank/DDBJ whole genome shotgun (WGS) entry which is preliminary data.</text>
</comment>
<dbReference type="STRING" id="1324314.BVG16_27075"/>
<proteinExistence type="predicted"/>
<dbReference type="SUPFAM" id="SSF54593">
    <property type="entry name" value="Glyoxalase/Bleomycin resistance protein/Dihydroxybiphenyl dioxygenase"/>
    <property type="match status" value="1"/>
</dbReference>
<dbReference type="InterPro" id="IPR037523">
    <property type="entry name" value="VOC_core"/>
</dbReference>